<reference evidence="1 2" key="1">
    <citation type="submission" date="2019-10" db="EMBL/GenBank/DDBJ databases">
        <title>Bifidobacterium from non-human primates.</title>
        <authorList>
            <person name="Modesto M."/>
        </authorList>
    </citation>
    <scope>NUCLEOTIDE SEQUENCE [LARGE SCALE GENOMIC DNA]</scope>
    <source>
        <strain evidence="1 2">SMA15</strain>
    </source>
</reference>
<dbReference type="GO" id="GO:0016740">
    <property type="term" value="F:transferase activity"/>
    <property type="evidence" value="ECO:0007669"/>
    <property type="project" value="UniProtKB-KW"/>
</dbReference>
<proteinExistence type="predicted"/>
<protein>
    <submittedName>
        <fullName evidence="1">Glycosyltransferase</fullName>
    </submittedName>
</protein>
<dbReference type="RefSeq" id="WP_163196570.1">
    <property type="nucleotide sequence ID" value="NZ_WHZV01000002.1"/>
</dbReference>
<gene>
    <name evidence="1" type="ORF">GFD21_03470</name>
</gene>
<dbReference type="EMBL" id="WHZV01000002">
    <property type="protein sequence ID" value="NEG54849.1"/>
    <property type="molecule type" value="Genomic_DNA"/>
</dbReference>
<dbReference type="SUPFAM" id="SSF53448">
    <property type="entry name" value="Nucleotide-diphospho-sugar transferases"/>
    <property type="match status" value="1"/>
</dbReference>
<sequence>MPSMRFANVLMETTPRALSYPTMYYRTDQPVHIDPDTHEWSIDGAGTIDFTTYFNSLSTMKLLRYTRATGFHLHIEVKGAACTITQTKAYRLSSVPELEPTASMAVVANEDWQPVDLDLVVDEDMVLVGFQIETTGTVSARNAYYTLDIDGELADVELSLSTTTFKKESYITKNIELVKKEILGSDNDIAQHFRMHVIDNGSTLPYKELSTDKVTVSPNENVGGAGGFARGMIESMEQDVPATHVLLMDDDVEVSPESIMRTYNLLRIVKPEYSEAFISGAMLNYEDVQDMKEDTGFIDPSIGVCVAAKIPLQVTKFVDIVFNEAYDESLRVGDGRRYAAWWYCCIPMSAIKRNGMPLPVFVRYDDVEYGIRCNPTFMTMNGLGIWHSKFEIRYNAAVERYQSIRNGMIAQMTTGLAPSIDTFLRELHDQIDLELRKFNYTDAALALKGFEDFLKGPAFIKQPVAQEKFMQANREKEKLVSFPELQKMADDMGLEGFDVTKLTRQEIDNDKPRSLQQRAFDFLTKNGQRVLHASAHSAKKIYGKDYALIPSAGWVYPSGSIHGENIIVAVDWFNRKGTIRVKDLKQYGEIMKRYKRDLAYFKKHRTCLEEEYKSASKELTSIPYWKKYLGMK</sequence>
<dbReference type="Proteomes" id="UP000483293">
    <property type="component" value="Unassembled WGS sequence"/>
</dbReference>
<comment type="caution">
    <text evidence="1">The sequence shown here is derived from an EMBL/GenBank/DDBJ whole genome shotgun (WGS) entry which is preliminary data.</text>
</comment>
<organism evidence="1 2">
    <name type="scientific">Bifidobacterium platyrrhinorum</name>
    <dbReference type="NCBI Taxonomy" id="2661628"/>
    <lineage>
        <taxon>Bacteria</taxon>
        <taxon>Bacillati</taxon>
        <taxon>Actinomycetota</taxon>
        <taxon>Actinomycetes</taxon>
        <taxon>Bifidobacteriales</taxon>
        <taxon>Bifidobacteriaceae</taxon>
        <taxon>Bifidobacterium</taxon>
    </lineage>
</organism>
<accession>A0A6L9SS25</accession>
<dbReference type="Gene3D" id="3.90.550.60">
    <property type="match status" value="1"/>
</dbReference>
<keyword evidence="2" id="KW-1185">Reference proteome</keyword>
<evidence type="ECO:0000313" key="1">
    <source>
        <dbReference type="EMBL" id="NEG54849.1"/>
    </source>
</evidence>
<dbReference type="AlphaFoldDB" id="A0A6L9SS25"/>
<name>A0A6L9SS25_9BIFI</name>
<keyword evidence="1" id="KW-0808">Transferase</keyword>
<dbReference type="InterPro" id="IPR029044">
    <property type="entry name" value="Nucleotide-diphossugar_trans"/>
</dbReference>
<evidence type="ECO:0000313" key="2">
    <source>
        <dbReference type="Proteomes" id="UP000483293"/>
    </source>
</evidence>